<gene>
    <name evidence="1" type="ORF">FP026_03720</name>
</gene>
<comment type="caution">
    <text evidence="1">The sequence shown here is derived from an EMBL/GenBank/DDBJ whole genome shotgun (WGS) entry which is preliminary data.</text>
</comment>
<name>A0A5B0WDT2_RHITR</name>
<evidence type="ECO:0000313" key="2">
    <source>
        <dbReference type="Proteomes" id="UP000323608"/>
    </source>
</evidence>
<accession>A0A5B0WDT2</accession>
<sequence>MKVFYCKSWFQAQKRPTEVWTEEKARKCHLEGALYTALIGSIESPTCVLQIKNDFVAVSFLDNHLRDYVVYVFSESSPETLFLERATHREYVGDTDQIDHASIYYFKQDGSLTITRQFFNPHRSEKAVSSTDVAANFSPKPEFGHYEDFIRFERS</sequence>
<dbReference type="AlphaFoldDB" id="A0A5B0WDT2"/>
<evidence type="ECO:0000313" key="1">
    <source>
        <dbReference type="EMBL" id="KAA1184495.1"/>
    </source>
</evidence>
<proteinExistence type="predicted"/>
<dbReference type="OrthoDB" id="1084276at2"/>
<protein>
    <submittedName>
        <fullName evidence="1">Lytic transglycosylase</fullName>
    </submittedName>
</protein>
<reference evidence="1 2" key="1">
    <citation type="submission" date="2019-07" db="EMBL/GenBank/DDBJ databases">
        <title>The Draft Genome Sequence of Rhizobium tropici SARCC-755 Associated with Superior Nodulation on Pigeonpea (Cajanus cajan (L.) Millsp.).</title>
        <authorList>
            <person name="Bopape F.L."/>
            <person name="Hassen A.I."/>
            <person name="Swanevelder Z.H."/>
            <person name="Gwata E.T."/>
        </authorList>
    </citation>
    <scope>NUCLEOTIDE SEQUENCE [LARGE SCALE GENOMIC DNA]</scope>
    <source>
        <strain evidence="1 2">SARCC-755</strain>
    </source>
</reference>
<organism evidence="1 2">
    <name type="scientific">Rhizobium tropici</name>
    <dbReference type="NCBI Taxonomy" id="398"/>
    <lineage>
        <taxon>Bacteria</taxon>
        <taxon>Pseudomonadati</taxon>
        <taxon>Pseudomonadota</taxon>
        <taxon>Alphaproteobacteria</taxon>
        <taxon>Hyphomicrobiales</taxon>
        <taxon>Rhizobiaceae</taxon>
        <taxon>Rhizobium/Agrobacterium group</taxon>
        <taxon>Rhizobium</taxon>
    </lineage>
</organism>
<dbReference type="RefSeq" id="WP_149633278.1">
    <property type="nucleotide sequence ID" value="NZ_VNIP01000003.1"/>
</dbReference>
<dbReference type="Proteomes" id="UP000323608">
    <property type="component" value="Unassembled WGS sequence"/>
</dbReference>
<dbReference type="EMBL" id="VNIP01000003">
    <property type="protein sequence ID" value="KAA1184495.1"/>
    <property type="molecule type" value="Genomic_DNA"/>
</dbReference>